<keyword evidence="9" id="KW-0539">Nucleus</keyword>
<dbReference type="Gene3D" id="3.40.50.10810">
    <property type="entry name" value="Tandem AAA-ATPase domain"/>
    <property type="match status" value="1"/>
</dbReference>
<dbReference type="GO" id="GO:0008270">
    <property type="term" value="F:zinc ion binding"/>
    <property type="evidence" value="ECO:0007669"/>
    <property type="project" value="UniProtKB-KW"/>
</dbReference>
<feature type="domain" description="Helicase ATP-binding" evidence="11">
    <location>
        <begin position="910"/>
        <end position="1082"/>
    </location>
</feature>
<evidence type="ECO:0000259" key="12">
    <source>
        <dbReference type="PROSITE" id="PS51194"/>
    </source>
</evidence>
<keyword evidence="4" id="KW-0547">Nucleotide-binding</keyword>
<feature type="region of interest" description="Disordered" evidence="10">
    <location>
        <begin position="280"/>
        <end position="409"/>
    </location>
</feature>
<evidence type="ECO:0000313" key="14">
    <source>
        <dbReference type="Proteomes" id="UP000241462"/>
    </source>
</evidence>
<dbReference type="Pfam" id="PF15446">
    <property type="entry name" value="zf-PHD-like"/>
    <property type="match status" value="1"/>
</dbReference>
<dbReference type="SMART" id="SM00249">
    <property type="entry name" value="PHD"/>
    <property type="match status" value="1"/>
</dbReference>
<feature type="compositionally biased region" description="Pro residues" evidence="10">
    <location>
        <begin position="184"/>
        <end position="202"/>
    </location>
</feature>
<evidence type="ECO:0000259" key="11">
    <source>
        <dbReference type="PROSITE" id="PS51192"/>
    </source>
</evidence>
<dbReference type="InterPro" id="IPR038718">
    <property type="entry name" value="SNF2-like_sf"/>
</dbReference>
<dbReference type="Pfam" id="PF23615">
    <property type="entry name" value="Chromo_MIT1"/>
    <property type="match status" value="1"/>
</dbReference>
<dbReference type="Pfam" id="PF00271">
    <property type="entry name" value="Helicase_C"/>
    <property type="match status" value="1"/>
</dbReference>
<dbReference type="Pfam" id="PF00176">
    <property type="entry name" value="SNF2-rel_dom"/>
    <property type="match status" value="1"/>
</dbReference>
<dbReference type="STRING" id="2025994.A0A2T3A2U0"/>
<feature type="compositionally biased region" description="Acidic residues" evidence="10">
    <location>
        <begin position="305"/>
        <end position="332"/>
    </location>
</feature>
<protein>
    <recommendedName>
        <fullName evidence="15">Chromatin remodeling factor mit1</fullName>
    </recommendedName>
</protein>
<dbReference type="InterPro" id="IPR014001">
    <property type="entry name" value="Helicase_ATP-bd"/>
</dbReference>
<dbReference type="GO" id="GO:0003682">
    <property type="term" value="F:chromatin binding"/>
    <property type="evidence" value="ECO:0007669"/>
    <property type="project" value="TreeGrafter"/>
</dbReference>
<keyword evidence="6" id="KW-0378">Hydrolase</keyword>
<dbReference type="SMART" id="SM00490">
    <property type="entry name" value="HELICc"/>
    <property type="match status" value="1"/>
</dbReference>
<evidence type="ECO:0000256" key="4">
    <source>
        <dbReference type="ARBA" id="ARBA00022741"/>
    </source>
</evidence>
<dbReference type="InterPro" id="IPR055565">
    <property type="entry name" value="DUF7141"/>
</dbReference>
<dbReference type="Pfam" id="PF23614">
    <property type="entry name" value="DUF7141"/>
    <property type="match status" value="1"/>
</dbReference>
<dbReference type="InterPro" id="IPR016197">
    <property type="entry name" value="Chromo-like_dom_sf"/>
</dbReference>
<dbReference type="Gene3D" id="3.30.40.10">
    <property type="entry name" value="Zinc/RING finger domain, C3HC4 (zinc finger)"/>
    <property type="match status" value="1"/>
</dbReference>
<evidence type="ECO:0000256" key="7">
    <source>
        <dbReference type="ARBA" id="ARBA00022833"/>
    </source>
</evidence>
<evidence type="ECO:0000256" key="6">
    <source>
        <dbReference type="ARBA" id="ARBA00022801"/>
    </source>
</evidence>
<dbReference type="GO" id="GO:0140658">
    <property type="term" value="F:ATP-dependent chromatin remodeler activity"/>
    <property type="evidence" value="ECO:0007669"/>
    <property type="project" value="TreeGrafter"/>
</dbReference>
<dbReference type="PANTHER" id="PTHR45623">
    <property type="entry name" value="CHROMODOMAIN-HELICASE-DNA-BINDING PROTEIN 3-RELATED-RELATED"/>
    <property type="match status" value="1"/>
</dbReference>
<dbReference type="InterPro" id="IPR049730">
    <property type="entry name" value="SNF2/RAD54-like_C"/>
</dbReference>
<dbReference type="GO" id="GO:0005524">
    <property type="term" value="F:ATP binding"/>
    <property type="evidence" value="ECO:0007669"/>
    <property type="project" value="UniProtKB-KW"/>
</dbReference>
<feature type="region of interest" description="Disordered" evidence="10">
    <location>
        <begin position="1518"/>
        <end position="1624"/>
    </location>
</feature>
<dbReference type="CDD" id="cd17919">
    <property type="entry name" value="DEXHc_Snf"/>
    <property type="match status" value="1"/>
</dbReference>
<dbReference type="GO" id="GO:0000785">
    <property type="term" value="C:chromatin"/>
    <property type="evidence" value="ECO:0007669"/>
    <property type="project" value="TreeGrafter"/>
</dbReference>
<dbReference type="GO" id="GO:0005634">
    <property type="term" value="C:nucleus"/>
    <property type="evidence" value="ECO:0007669"/>
    <property type="project" value="UniProtKB-SubCell"/>
</dbReference>
<evidence type="ECO:0000256" key="3">
    <source>
        <dbReference type="ARBA" id="ARBA00022723"/>
    </source>
</evidence>
<feature type="compositionally biased region" description="Low complexity" evidence="10">
    <location>
        <begin position="51"/>
        <end position="61"/>
    </location>
</feature>
<reference evidence="13 14" key="1">
    <citation type="journal article" date="2018" name="Mycol. Prog.">
        <title>Coniella lustricola, a new species from submerged detritus.</title>
        <authorList>
            <person name="Raudabaugh D.B."/>
            <person name="Iturriaga T."/>
            <person name="Carver A."/>
            <person name="Mondo S."/>
            <person name="Pangilinan J."/>
            <person name="Lipzen A."/>
            <person name="He G."/>
            <person name="Amirebrahimi M."/>
            <person name="Grigoriev I.V."/>
            <person name="Miller A.N."/>
        </authorList>
    </citation>
    <scope>NUCLEOTIDE SEQUENCE [LARGE SCALE GENOMIC DNA]</scope>
    <source>
        <strain evidence="13 14">B22-T-1</strain>
    </source>
</reference>
<dbReference type="InterPro" id="IPR001965">
    <property type="entry name" value="Znf_PHD"/>
</dbReference>
<sequence>MDGGQASDEELMALLQLPDFPKPFLIDNGDESEPSVIPDSQMVEDTPLPIPDAAPTAPMAPMETGDFSRPADSPVNEMITASPLSQSQSQPATIGVIAEEKEEDEDAIAYEPVKTPSRASRSNKTKTSASKPRPSHKLRVATQPRGKSKERAAVEDLKSPERTFEKPAVELEKEPANKPSSASLPPPTPPAPPAPSPPPPPSLRFDVVLENITPTAKLAYEPVLPGDEIYRILEMIPTGVPGETWVSVEFEDGHIDQVALDQLSSYPNGRQAFADYRKPKMMDNGEDDIEVGFGGRPKRKKVQNGDDDFVGEPDGDDIMEDILDEEVDDDDSGGYMHPAKRRRLQQRRNAGSARPRRGLKIVSTSDEDENESGQERRPRRNGSSKHRNRFSLRQKTSKPMPSIDLGDADELADDNDGVFIVQSDIAPQSQKKARRRGVLAVRRLDRKPGFSGNNGKIEFEAPRRSARATKATKTMLETPPDEEFDVPDEEKLPSAPRVAGAREQFPPTPVGPFKDFHNPACGTCGNDAKTPNKGAFIYCQGCSNGYHKICLGFRSNRDHIVTKIGENHFVLQCRDCINAKHKKDKRNPSLNVCQDCKHKGRSCAAFSPKRSANVEAKMREENGGEDPITPVDASLINNADNVLFRCTNCHCAYHFEHLPASTIQNNDGDMRVDRLKEYSIEWKCKHCLDMPNKISTLIAWRPVDRDAYVPGQTLLDLSEDDVEYLIQWDTMSYARCVWKPGPWVIGVTTAAMRKAFTKRNDGANMLPVFDEKDAIPEEYLLADVILDVQFKGEFRFESKQEDMQKTYLIDKALIKFEGLDYTKAVWDEPPELDSGARWTAFVSAYAEYLNGKHFKSEPFSTIKERLKQFRELDFHDNVEFEDGTNGPGEQPEALTCTLMKYQIQGTNWLLHNFWQQVSVVLADDMGLGKTVQVISLITALALQGPRCWPFLVVVPNSTCPNWRRELKKFSPDLRIVTYHGGKEAQKLAYKYELFPNGSRDMKAHVVVMSYNSAQDPETRILFKNVNWIGLVVDEGQRLKNDENLLYGALRAMKFPWRLLLTGTPLQNNKRELFNLLQFIDPSKNAARLDEKYKDMTAENIKELHAMIQPYFLRRTKENTLKFLPPMAHIILPVSMSVVQEKLCKSIMAKNPQLIRAIFANSKMKTSERSSLNNILMQLRKCLSHPFLYSGAVEDKTVDAETMHQNLVSASAKLVLLEQMLPKLKKQGHRILIFSQFLGMLDIVEDFLNGIGFKYQRLDGSLSSLQKQRRIDLFNEPGSEDFAFLLSTRAGGVGINLATADTVIILDPDFNPHQDLQAVARAHRIGQQNKVLCFQLMTKGSVEEKIMQMGRKKMALDHALIETMDREDDEPLDDLETILKHGAEALFKDDNKEVIKYDDDTLDKLLDRSQIKKREELADEEGGKPEEKRFAYAKVWENKTGGLADDIEVTEEPKLDISVWDKILKEREDEAKRLAELNKEVLGRGGRRRQAVKYNNATIGGFEDVLDKVKGSDVDDEFISDVSSASDGSADEHEAPHVGASPPTRQSAKAQDAPKRTVERQVVPPVPKSRGRSRKDTADQSSNSNQVNNPLPSNAPKQAAGDVPAGQQPGGFLPDSNLSGGQQPAAANWQVSQPGMQQYPVGYNSLYPRQGSVGQYSGAELIPRQGQQQTQFVPQGQGASRQQQAFNLHWQTPQVSQPFNSSQAFQPPPPLAMMYPYPGQQVHPSQVHADQPQAMPVDFTLQTFFIPGTGHISITHLLRAFKKRPVAAQSASAR</sequence>
<keyword evidence="14" id="KW-1185">Reference proteome</keyword>
<dbReference type="SUPFAM" id="SSF54160">
    <property type="entry name" value="Chromo domain-like"/>
    <property type="match status" value="1"/>
</dbReference>
<dbReference type="InterPro" id="IPR013083">
    <property type="entry name" value="Znf_RING/FYVE/PHD"/>
</dbReference>
<dbReference type="GO" id="GO:0016887">
    <property type="term" value="F:ATP hydrolysis activity"/>
    <property type="evidence" value="ECO:0007669"/>
    <property type="project" value="TreeGrafter"/>
</dbReference>
<gene>
    <name evidence="13" type="ORF">BD289DRAFT_484202</name>
</gene>
<feature type="region of interest" description="Disordered" evidence="10">
    <location>
        <begin position="478"/>
        <end position="503"/>
    </location>
</feature>
<evidence type="ECO:0000256" key="5">
    <source>
        <dbReference type="ARBA" id="ARBA00022771"/>
    </source>
</evidence>
<dbReference type="CDD" id="cd15489">
    <property type="entry name" value="PHD_SF"/>
    <property type="match status" value="1"/>
</dbReference>
<dbReference type="InterPro" id="IPR027417">
    <property type="entry name" value="P-loop_NTPase"/>
</dbReference>
<dbReference type="OrthoDB" id="5857104at2759"/>
<dbReference type="PANTHER" id="PTHR45623:SF17">
    <property type="entry name" value="CHROMODOMAIN-HELICASE-DNA-BINDING PROTEIN 3-RELATED"/>
    <property type="match status" value="1"/>
</dbReference>
<dbReference type="PROSITE" id="PS51194">
    <property type="entry name" value="HELICASE_CTER"/>
    <property type="match status" value="1"/>
</dbReference>
<evidence type="ECO:0000256" key="8">
    <source>
        <dbReference type="ARBA" id="ARBA00022840"/>
    </source>
</evidence>
<feature type="compositionally biased region" description="Polar residues" evidence="10">
    <location>
        <begin position="117"/>
        <end position="130"/>
    </location>
</feature>
<dbReference type="SMART" id="SM00487">
    <property type="entry name" value="DEXDc"/>
    <property type="match status" value="1"/>
</dbReference>
<feature type="compositionally biased region" description="Polar residues" evidence="10">
    <location>
        <begin position="1578"/>
        <end position="1595"/>
    </location>
</feature>
<feature type="compositionally biased region" description="Basic and acidic residues" evidence="10">
    <location>
        <begin position="147"/>
        <end position="176"/>
    </location>
</feature>
<dbReference type="InterPro" id="IPR000330">
    <property type="entry name" value="SNF2_N"/>
</dbReference>
<evidence type="ECO:0000313" key="13">
    <source>
        <dbReference type="EMBL" id="PSR81842.1"/>
    </source>
</evidence>
<dbReference type="Proteomes" id="UP000241462">
    <property type="component" value="Unassembled WGS sequence"/>
</dbReference>
<keyword evidence="7" id="KW-0862">Zinc</keyword>
<dbReference type="PROSITE" id="PS51192">
    <property type="entry name" value="HELICASE_ATP_BIND_1"/>
    <property type="match status" value="1"/>
</dbReference>
<feature type="region of interest" description="Disordered" evidence="10">
    <location>
        <begin position="23"/>
        <end position="203"/>
    </location>
</feature>
<dbReference type="InterPro" id="IPR056616">
    <property type="entry name" value="Chromo_MIT1"/>
</dbReference>
<dbReference type="EMBL" id="KZ678492">
    <property type="protein sequence ID" value="PSR81842.1"/>
    <property type="molecule type" value="Genomic_DNA"/>
</dbReference>
<accession>A0A2T3A2U0</accession>
<organism evidence="13 14">
    <name type="scientific">Coniella lustricola</name>
    <dbReference type="NCBI Taxonomy" id="2025994"/>
    <lineage>
        <taxon>Eukaryota</taxon>
        <taxon>Fungi</taxon>
        <taxon>Dikarya</taxon>
        <taxon>Ascomycota</taxon>
        <taxon>Pezizomycotina</taxon>
        <taxon>Sordariomycetes</taxon>
        <taxon>Sordariomycetidae</taxon>
        <taxon>Diaporthales</taxon>
        <taxon>Schizoparmaceae</taxon>
        <taxon>Coniella</taxon>
    </lineage>
</organism>
<evidence type="ECO:0008006" key="15">
    <source>
        <dbReference type="Google" id="ProtNLM"/>
    </source>
</evidence>
<dbReference type="InterPro" id="IPR001650">
    <property type="entry name" value="Helicase_C-like"/>
</dbReference>
<evidence type="ECO:0000256" key="2">
    <source>
        <dbReference type="ARBA" id="ARBA00011353"/>
    </source>
</evidence>
<comment type="subcellular location">
    <subcellularLocation>
        <location evidence="1">Nucleus</location>
    </subcellularLocation>
</comment>
<dbReference type="GO" id="GO:0003677">
    <property type="term" value="F:DNA binding"/>
    <property type="evidence" value="ECO:0007669"/>
    <property type="project" value="TreeGrafter"/>
</dbReference>
<dbReference type="GO" id="GO:0042393">
    <property type="term" value="F:histone binding"/>
    <property type="evidence" value="ECO:0007669"/>
    <property type="project" value="TreeGrafter"/>
</dbReference>
<name>A0A2T3A2U0_9PEZI</name>
<keyword evidence="8" id="KW-0067">ATP-binding</keyword>
<dbReference type="SUPFAM" id="SSF57903">
    <property type="entry name" value="FYVE/PHD zinc finger"/>
    <property type="match status" value="1"/>
</dbReference>
<evidence type="ECO:0000256" key="10">
    <source>
        <dbReference type="SAM" id="MobiDB-lite"/>
    </source>
</evidence>
<dbReference type="InterPro" id="IPR011011">
    <property type="entry name" value="Znf_FYVE_PHD"/>
</dbReference>
<dbReference type="InterPro" id="IPR041684">
    <property type="entry name" value="Znf-PHD-like"/>
</dbReference>
<comment type="subunit">
    <text evidence="2">Component of the NuA4 histone acetyltransferase complex.</text>
</comment>
<keyword evidence="5" id="KW-0863">Zinc-finger</keyword>
<evidence type="ECO:0000256" key="9">
    <source>
        <dbReference type="ARBA" id="ARBA00023242"/>
    </source>
</evidence>
<dbReference type="SUPFAM" id="SSF52540">
    <property type="entry name" value="P-loop containing nucleoside triphosphate hydrolases"/>
    <property type="match status" value="2"/>
</dbReference>
<feature type="domain" description="Helicase C-terminal" evidence="12">
    <location>
        <begin position="1215"/>
        <end position="1371"/>
    </location>
</feature>
<dbReference type="CDD" id="cd18793">
    <property type="entry name" value="SF2_C_SNF"/>
    <property type="match status" value="1"/>
</dbReference>
<feature type="compositionally biased region" description="Acidic residues" evidence="10">
    <location>
        <begin position="479"/>
        <end position="488"/>
    </location>
</feature>
<proteinExistence type="predicted"/>
<feature type="compositionally biased region" description="Basic residues" evidence="10">
    <location>
        <begin position="377"/>
        <end position="396"/>
    </location>
</feature>
<dbReference type="Gene3D" id="3.40.50.300">
    <property type="entry name" value="P-loop containing nucleotide triphosphate hydrolases"/>
    <property type="match status" value="1"/>
</dbReference>
<dbReference type="InParanoid" id="A0A2T3A2U0"/>
<keyword evidence="3" id="KW-0479">Metal-binding</keyword>
<evidence type="ECO:0000256" key="1">
    <source>
        <dbReference type="ARBA" id="ARBA00004123"/>
    </source>
</evidence>